<protein>
    <submittedName>
        <fullName evidence="2">Uncharacterized protein</fullName>
    </submittedName>
</protein>
<evidence type="ECO:0000313" key="3">
    <source>
        <dbReference type="Proteomes" id="UP000481872"/>
    </source>
</evidence>
<comment type="caution">
    <text evidence="2">The sequence shown here is derived from an EMBL/GenBank/DDBJ whole genome shotgun (WGS) entry which is preliminary data.</text>
</comment>
<dbReference type="RefSeq" id="WP_199870773.1">
    <property type="nucleotide sequence ID" value="NZ_JAAGPU010000039.1"/>
</dbReference>
<name>A0A6M0H6M8_9CLOT</name>
<dbReference type="AlphaFoldDB" id="A0A6M0H6M8"/>
<dbReference type="Proteomes" id="UP000481872">
    <property type="component" value="Unassembled WGS sequence"/>
</dbReference>
<feature type="transmembrane region" description="Helical" evidence="1">
    <location>
        <begin position="45"/>
        <end position="65"/>
    </location>
</feature>
<keyword evidence="3" id="KW-1185">Reference proteome</keyword>
<keyword evidence="1" id="KW-0812">Transmembrane</keyword>
<feature type="transmembrane region" description="Helical" evidence="1">
    <location>
        <begin position="15"/>
        <end position="33"/>
    </location>
</feature>
<sequence length="153" mass="17424">MKNLDKLTPRVSKKILLLIAGIVWGFAGFRVLTIGLNDVKINNGYSILSLIIATVILFMFFKFIFNKMLKKHTKRIINSSLEKHCAFSFFDFKSYIIMGFMISLGVGVRSIGVFNPVYVGDFYIGLGFALFISGLLFLINSLNFQRTIEKYKI</sequence>
<proteinExistence type="predicted"/>
<accession>A0A6M0H6M8</accession>
<keyword evidence="1" id="KW-1133">Transmembrane helix</keyword>
<feature type="transmembrane region" description="Helical" evidence="1">
    <location>
        <begin position="86"/>
        <end position="110"/>
    </location>
</feature>
<keyword evidence="1" id="KW-0472">Membrane</keyword>
<evidence type="ECO:0000256" key="1">
    <source>
        <dbReference type="SAM" id="Phobius"/>
    </source>
</evidence>
<dbReference type="EMBL" id="JAAGPU010000039">
    <property type="protein sequence ID" value="NEU06299.1"/>
    <property type="molecule type" value="Genomic_DNA"/>
</dbReference>
<gene>
    <name evidence="2" type="ORF">G3M99_15910</name>
</gene>
<feature type="transmembrane region" description="Helical" evidence="1">
    <location>
        <begin position="122"/>
        <end position="142"/>
    </location>
</feature>
<organism evidence="2 3">
    <name type="scientific">Clostridium senegalense</name>
    <dbReference type="NCBI Taxonomy" id="1465809"/>
    <lineage>
        <taxon>Bacteria</taxon>
        <taxon>Bacillati</taxon>
        <taxon>Bacillota</taxon>
        <taxon>Clostridia</taxon>
        <taxon>Eubacteriales</taxon>
        <taxon>Clostridiaceae</taxon>
        <taxon>Clostridium</taxon>
    </lineage>
</organism>
<reference evidence="2 3" key="1">
    <citation type="submission" date="2020-02" db="EMBL/GenBank/DDBJ databases">
        <title>Genome assembly of a novel Clostridium senegalense strain.</title>
        <authorList>
            <person name="Gupta T.B."/>
            <person name="Jauregui R."/>
            <person name="Maclean P."/>
            <person name="Nawarathana A."/>
            <person name="Brightwell G."/>
        </authorList>
    </citation>
    <scope>NUCLEOTIDE SEQUENCE [LARGE SCALE GENOMIC DNA]</scope>
    <source>
        <strain evidence="2 3">AGRFS4</strain>
    </source>
</reference>
<evidence type="ECO:0000313" key="2">
    <source>
        <dbReference type="EMBL" id="NEU06299.1"/>
    </source>
</evidence>